<dbReference type="RefSeq" id="WP_116222632.1">
    <property type="nucleotide sequence ID" value="NZ_CP038197.1"/>
</dbReference>
<dbReference type="EMBL" id="QTUJ01000003">
    <property type="protein sequence ID" value="REF68679.1"/>
    <property type="molecule type" value="Genomic_DNA"/>
</dbReference>
<dbReference type="Gene3D" id="3.50.50.60">
    <property type="entry name" value="FAD/NAD(P)-binding domain"/>
    <property type="match status" value="1"/>
</dbReference>
<dbReference type="Proteomes" id="UP000256941">
    <property type="component" value="Unassembled WGS sequence"/>
</dbReference>
<dbReference type="InterPro" id="IPR000172">
    <property type="entry name" value="GMC_OxRdtase_N"/>
</dbReference>
<keyword evidence="3 6" id="KW-0285">Flavoprotein</keyword>
<comment type="similarity">
    <text evidence="2 6">Belongs to the GMC oxidoreductase family.</text>
</comment>
<feature type="binding site" evidence="5">
    <location>
        <begin position="469"/>
        <end position="470"/>
    </location>
    <ligand>
        <name>FAD</name>
        <dbReference type="ChEBI" id="CHEBI:57692"/>
    </ligand>
</feature>
<dbReference type="PROSITE" id="PS00624">
    <property type="entry name" value="GMC_OXRED_2"/>
    <property type="match status" value="1"/>
</dbReference>
<name>A0A3D9XP57_PARVE</name>
<feature type="binding site" evidence="5">
    <location>
        <begin position="91"/>
        <end position="94"/>
    </location>
    <ligand>
        <name>FAD</name>
        <dbReference type="ChEBI" id="CHEBI:57692"/>
    </ligand>
</feature>
<feature type="domain" description="Glucose-methanol-choline oxidoreductase N-terminal" evidence="8">
    <location>
        <begin position="253"/>
        <end position="267"/>
    </location>
</feature>
<dbReference type="PANTHER" id="PTHR11552:SF147">
    <property type="entry name" value="CHOLINE DEHYDROGENASE, MITOCHONDRIAL"/>
    <property type="match status" value="1"/>
</dbReference>
<dbReference type="InterPro" id="IPR012132">
    <property type="entry name" value="GMC_OxRdtase"/>
</dbReference>
<dbReference type="Pfam" id="PF00732">
    <property type="entry name" value="GMC_oxred_N"/>
    <property type="match status" value="1"/>
</dbReference>
<reference evidence="9 10" key="1">
    <citation type="submission" date="2018-08" db="EMBL/GenBank/DDBJ databases">
        <title>Genomic Encyclopedia of Archaeal and Bacterial Type Strains, Phase II (KMG-II): from individual species to whole genera.</title>
        <authorList>
            <person name="Goeker M."/>
        </authorList>
    </citation>
    <scope>NUCLEOTIDE SEQUENCE [LARGE SCALE GENOMIC DNA]</scope>
    <source>
        <strain evidence="9 10">DSM 17099</strain>
    </source>
</reference>
<dbReference type="GO" id="GO:0016614">
    <property type="term" value="F:oxidoreductase activity, acting on CH-OH group of donors"/>
    <property type="evidence" value="ECO:0007669"/>
    <property type="project" value="InterPro"/>
</dbReference>
<evidence type="ECO:0000256" key="6">
    <source>
        <dbReference type="RuleBase" id="RU003968"/>
    </source>
</evidence>
<organism evidence="9 10">
    <name type="scientific">Paracoccus versutus</name>
    <name type="common">Thiobacillus versutus</name>
    <dbReference type="NCBI Taxonomy" id="34007"/>
    <lineage>
        <taxon>Bacteria</taxon>
        <taxon>Pseudomonadati</taxon>
        <taxon>Pseudomonadota</taxon>
        <taxon>Alphaproteobacteria</taxon>
        <taxon>Rhodobacterales</taxon>
        <taxon>Paracoccaceae</taxon>
        <taxon>Paracoccus</taxon>
    </lineage>
</organism>
<comment type="cofactor">
    <cofactor evidence="1 5">
        <name>FAD</name>
        <dbReference type="ChEBI" id="CHEBI:57692"/>
    </cofactor>
</comment>
<accession>A0A3D9XP57</accession>
<dbReference type="InterPro" id="IPR007867">
    <property type="entry name" value="GMC_OxRtase_C"/>
</dbReference>
<evidence type="ECO:0000256" key="2">
    <source>
        <dbReference type="ARBA" id="ARBA00010790"/>
    </source>
</evidence>
<dbReference type="SUPFAM" id="SSF54373">
    <property type="entry name" value="FAD-linked reductases, C-terminal domain"/>
    <property type="match status" value="1"/>
</dbReference>
<evidence type="ECO:0000256" key="5">
    <source>
        <dbReference type="PIRSR" id="PIRSR000137-2"/>
    </source>
</evidence>
<evidence type="ECO:0000259" key="8">
    <source>
        <dbReference type="PROSITE" id="PS00624"/>
    </source>
</evidence>
<evidence type="ECO:0000256" key="3">
    <source>
        <dbReference type="ARBA" id="ARBA00022630"/>
    </source>
</evidence>
<evidence type="ECO:0000259" key="7">
    <source>
        <dbReference type="PROSITE" id="PS00623"/>
    </source>
</evidence>
<gene>
    <name evidence="9" type="ORF">BDD41_3748</name>
</gene>
<comment type="caution">
    <text evidence="9">The sequence shown here is derived from an EMBL/GenBank/DDBJ whole genome shotgun (WGS) entry which is preliminary data.</text>
</comment>
<sequence length="541" mass="59071">MEPYDYLVVGAGSAGCVMASRLSEDSRKSVLLIEAGPSADYFWINTPAGMGPLFLNKRYNWAFTTETVPTLGGRTVYWPRGKTLGGSSSVNGMVYSRGHPMDYDHWASLGNEGWSYRDVLPYFRKSECNERGADAFFGGDGPLAVSDPVIRHPSTQDFVAAAVRNGIPEIRGLNAPPYEGVSYQQFTIRGGRRESAYTAFVKPVLHRRNLTVLTGVQVLRIVLRNGEATGVEVIQDGARRIIHAAREVILSAGALASPHLLMHSGIGDAGQLRKFGIQAARHLPGVGQNLQDHWFAPFLMRVTPDSSYNGHLVGWRKYVEGMRYLLTRRGYLAMGSSAVSAYVRSTPDQPQPDLQLAIRPMTSNFLPSGQVVVDPEPGMSGATVLVGPKSTGHMALKSADPLAAPAFHPNYLGDEDDIRRTLIGMRLFRRILATEPLSRRIVSELAPGPDAVTDDQLLDHLKQAGSTGWHQTSTCKMGRDEMAVVDPQLRVHGIGRLRVADASVMPRITRGNTSAPTIMIAEKAADMIRKSPLPPWQAAPR</sequence>
<evidence type="ECO:0000256" key="1">
    <source>
        <dbReference type="ARBA" id="ARBA00001974"/>
    </source>
</evidence>
<evidence type="ECO:0000256" key="4">
    <source>
        <dbReference type="ARBA" id="ARBA00022827"/>
    </source>
</evidence>
<protein>
    <submittedName>
        <fullName evidence="9">Choline dehydrogenase</fullName>
    </submittedName>
</protein>
<dbReference type="Pfam" id="PF05199">
    <property type="entry name" value="GMC_oxred_C"/>
    <property type="match status" value="1"/>
</dbReference>
<keyword evidence="4 5" id="KW-0274">FAD</keyword>
<dbReference type="PIRSF" id="PIRSF000137">
    <property type="entry name" value="Alcohol_oxidase"/>
    <property type="match status" value="1"/>
</dbReference>
<dbReference type="PROSITE" id="PS00623">
    <property type="entry name" value="GMC_OXRED_1"/>
    <property type="match status" value="1"/>
</dbReference>
<dbReference type="PANTHER" id="PTHR11552">
    <property type="entry name" value="GLUCOSE-METHANOL-CHOLINE GMC OXIDOREDUCTASE"/>
    <property type="match status" value="1"/>
</dbReference>
<evidence type="ECO:0000313" key="10">
    <source>
        <dbReference type="Proteomes" id="UP000256941"/>
    </source>
</evidence>
<dbReference type="AlphaFoldDB" id="A0A3D9XP57"/>
<evidence type="ECO:0000313" key="9">
    <source>
        <dbReference type="EMBL" id="REF68679.1"/>
    </source>
</evidence>
<feature type="binding site" evidence="5">
    <location>
        <position position="218"/>
    </location>
    <ligand>
        <name>FAD</name>
        <dbReference type="ChEBI" id="CHEBI:57692"/>
    </ligand>
</feature>
<dbReference type="SUPFAM" id="SSF51905">
    <property type="entry name" value="FAD/NAD(P)-binding domain"/>
    <property type="match status" value="1"/>
</dbReference>
<dbReference type="Gene3D" id="3.30.560.10">
    <property type="entry name" value="Glucose Oxidase, domain 3"/>
    <property type="match status" value="1"/>
</dbReference>
<dbReference type="GO" id="GO:0050660">
    <property type="term" value="F:flavin adenine dinucleotide binding"/>
    <property type="evidence" value="ECO:0007669"/>
    <property type="project" value="InterPro"/>
</dbReference>
<dbReference type="InterPro" id="IPR036188">
    <property type="entry name" value="FAD/NAD-bd_sf"/>
</dbReference>
<proteinExistence type="inferred from homology"/>
<feature type="domain" description="Glucose-methanol-choline oxidoreductase N-terminal" evidence="7">
    <location>
        <begin position="81"/>
        <end position="104"/>
    </location>
</feature>